<feature type="transmembrane region" description="Helical" evidence="1">
    <location>
        <begin position="206"/>
        <end position="229"/>
    </location>
</feature>
<dbReference type="AlphaFoldDB" id="A0AAP2W5W9"/>
<keyword evidence="1" id="KW-1133">Transmembrane helix</keyword>
<dbReference type="Proteomes" id="UP001320159">
    <property type="component" value="Unassembled WGS sequence"/>
</dbReference>
<feature type="transmembrane region" description="Helical" evidence="1">
    <location>
        <begin position="241"/>
        <end position="260"/>
    </location>
</feature>
<evidence type="ECO:0000259" key="2">
    <source>
        <dbReference type="Pfam" id="PF02517"/>
    </source>
</evidence>
<name>A0AAP2W5W9_9EURY</name>
<comment type="caution">
    <text evidence="3">The sequence shown here is derived from an EMBL/GenBank/DDBJ whole genome shotgun (WGS) entry which is preliminary data.</text>
</comment>
<keyword evidence="1" id="KW-0812">Transmembrane</keyword>
<evidence type="ECO:0000313" key="3">
    <source>
        <dbReference type="EMBL" id="MCD1296025.1"/>
    </source>
</evidence>
<accession>A0AAP2W5W9</accession>
<keyword evidence="1" id="KW-0472">Membrane</keyword>
<dbReference type="Pfam" id="PF02517">
    <property type="entry name" value="Rce1-like"/>
    <property type="match status" value="1"/>
</dbReference>
<gene>
    <name evidence="3" type="ORF">CUJ83_13560</name>
</gene>
<dbReference type="PANTHER" id="PTHR39430:SF1">
    <property type="entry name" value="PROTEASE"/>
    <property type="match status" value="1"/>
</dbReference>
<feature type="transmembrane region" description="Helical" evidence="1">
    <location>
        <begin position="12"/>
        <end position="36"/>
    </location>
</feature>
<feature type="transmembrane region" description="Helical" evidence="1">
    <location>
        <begin position="56"/>
        <end position="83"/>
    </location>
</feature>
<reference evidence="3 4" key="1">
    <citation type="submission" date="2017-11" db="EMBL/GenBank/DDBJ databases">
        <title>Isolation and Characterization of Family Methanocellaceae Species from Potential Methane Hydrate Area Offshore Southwestern Taiwan.</title>
        <authorList>
            <person name="Zhang W.-L."/>
            <person name="Chen W.-C."/>
            <person name="Lai M.-C."/>
            <person name="Chen S.-C."/>
        </authorList>
    </citation>
    <scope>NUCLEOTIDE SEQUENCE [LARGE SCALE GENOMIC DNA]</scope>
    <source>
        <strain evidence="3 4">CWC-04</strain>
    </source>
</reference>
<dbReference type="GO" id="GO:0080120">
    <property type="term" value="P:CAAX-box protein maturation"/>
    <property type="evidence" value="ECO:0007669"/>
    <property type="project" value="UniProtKB-ARBA"/>
</dbReference>
<dbReference type="EMBL" id="PGCK01000013">
    <property type="protein sequence ID" value="MCD1296025.1"/>
    <property type="molecule type" value="Genomic_DNA"/>
</dbReference>
<keyword evidence="4" id="KW-1185">Reference proteome</keyword>
<feature type="transmembrane region" description="Helical" evidence="1">
    <location>
        <begin position="104"/>
        <end position="127"/>
    </location>
</feature>
<sequence>MKDKNGKVTALLKIVAVFIVLLIAVIAVHASFIIGANMYYSMTSGDPQSASDKATALLGSIEAQVAIVIVQNIVFILIAYLFYTKVDRKKFSPDSFGLRVRRDTLKLFGLGMLLDVVFIGSLIGISILTGQMSIVTTGFSVYPLSTIVMSFVLLLVATLAVGFGEEILYRGYIQSSLMEKFSMPVALCLASFVFVISHAVTHVQPIYFISIFVLALVFGYLFVVTRSLYVPIGFHFLEDFMVFNVFVSGESGLGGSPIFILTEPAKIYLFNMDMGTWPDAIALGVGLAMLAAIYVYDKKINASNSEASLSTGA</sequence>
<protein>
    <recommendedName>
        <fullName evidence="2">CAAX prenyl protease 2/Lysostaphin resistance protein A-like domain-containing protein</fullName>
    </recommendedName>
</protein>
<evidence type="ECO:0000313" key="4">
    <source>
        <dbReference type="Proteomes" id="UP001320159"/>
    </source>
</evidence>
<feature type="transmembrane region" description="Helical" evidence="1">
    <location>
        <begin position="147"/>
        <end position="169"/>
    </location>
</feature>
<feature type="transmembrane region" description="Helical" evidence="1">
    <location>
        <begin position="280"/>
        <end position="296"/>
    </location>
</feature>
<dbReference type="PANTHER" id="PTHR39430">
    <property type="entry name" value="MEMBRANE-ASSOCIATED PROTEASE-RELATED"/>
    <property type="match status" value="1"/>
</dbReference>
<dbReference type="GO" id="GO:0004175">
    <property type="term" value="F:endopeptidase activity"/>
    <property type="evidence" value="ECO:0007669"/>
    <property type="project" value="UniProtKB-ARBA"/>
</dbReference>
<feature type="transmembrane region" description="Helical" evidence="1">
    <location>
        <begin position="181"/>
        <end position="200"/>
    </location>
</feature>
<evidence type="ECO:0000256" key="1">
    <source>
        <dbReference type="SAM" id="Phobius"/>
    </source>
</evidence>
<dbReference type="InterPro" id="IPR003675">
    <property type="entry name" value="Rce1/LyrA-like_dom"/>
</dbReference>
<proteinExistence type="predicted"/>
<feature type="domain" description="CAAX prenyl protease 2/Lysostaphin resistance protein A-like" evidence="2">
    <location>
        <begin position="150"/>
        <end position="241"/>
    </location>
</feature>
<organism evidence="3 4">
    <name type="scientific">Methanooceanicella nereidis</name>
    <dbReference type="NCBI Taxonomy" id="2052831"/>
    <lineage>
        <taxon>Archaea</taxon>
        <taxon>Methanobacteriati</taxon>
        <taxon>Methanobacteriota</taxon>
        <taxon>Stenosarchaea group</taxon>
        <taxon>Methanomicrobia</taxon>
        <taxon>Methanocellales</taxon>
        <taxon>Methanocellaceae</taxon>
        <taxon>Methanooceanicella</taxon>
    </lineage>
</organism>